<sequence length="113" mass="12917">MALELFHSYLYNEAFHKICMKPNFVLPRNFLGIFRGFHFPSECPSKYRCFLVVMLCALGFVCSTTEWSSALGVVYNTAEWSSLGLIVLKRGIRQGDRLSPFIFILCGETLLHT</sequence>
<dbReference type="AlphaFoldDB" id="A0A078G5J0"/>
<dbReference type="PaxDb" id="3708-A0A078G5J0"/>
<evidence type="ECO:0000313" key="2">
    <source>
        <dbReference type="Proteomes" id="UP000028999"/>
    </source>
</evidence>
<name>A0A078G5J0_BRANA</name>
<dbReference type="Proteomes" id="UP000028999">
    <property type="component" value="Unassembled WGS sequence"/>
</dbReference>
<gene>
    <name evidence="1" type="primary">BnaC09g30070D</name>
    <name evidence="1" type="ORF">GSBRNA2T00010161001</name>
</gene>
<proteinExistence type="predicted"/>
<reference evidence="1 2" key="1">
    <citation type="journal article" date="2014" name="Science">
        <title>Plant genetics. Early allopolyploid evolution in the post-Neolithic Brassica napus oilseed genome.</title>
        <authorList>
            <person name="Chalhoub B."/>
            <person name="Denoeud F."/>
            <person name="Liu S."/>
            <person name="Parkin I.A."/>
            <person name="Tang H."/>
            <person name="Wang X."/>
            <person name="Chiquet J."/>
            <person name="Belcram H."/>
            <person name="Tong C."/>
            <person name="Samans B."/>
            <person name="Correa M."/>
            <person name="Da Silva C."/>
            <person name="Just J."/>
            <person name="Falentin C."/>
            <person name="Koh C.S."/>
            <person name="Le Clainche I."/>
            <person name="Bernard M."/>
            <person name="Bento P."/>
            <person name="Noel B."/>
            <person name="Labadie K."/>
            <person name="Alberti A."/>
            <person name="Charles M."/>
            <person name="Arnaud D."/>
            <person name="Guo H."/>
            <person name="Daviaud C."/>
            <person name="Alamery S."/>
            <person name="Jabbari K."/>
            <person name="Zhao M."/>
            <person name="Edger P.P."/>
            <person name="Chelaifa H."/>
            <person name="Tack D."/>
            <person name="Lassalle G."/>
            <person name="Mestiri I."/>
            <person name="Schnel N."/>
            <person name="Le Paslier M.C."/>
            <person name="Fan G."/>
            <person name="Renault V."/>
            <person name="Bayer P.E."/>
            <person name="Golicz A.A."/>
            <person name="Manoli S."/>
            <person name="Lee T.H."/>
            <person name="Thi V.H."/>
            <person name="Chalabi S."/>
            <person name="Hu Q."/>
            <person name="Fan C."/>
            <person name="Tollenaere R."/>
            <person name="Lu Y."/>
            <person name="Battail C."/>
            <person name="Shen J."/>
            <person name="Sidebottom C.H."/>
            <person name="Wang X."/>
            <person name="Canaguier A."/>
            <person name="Chauveau A."/>
            <person name="Berard A."/>
            <person name="Deniot G."/>
            <person name="Guan M."/>
            <person name="Liu Z."/>
            <person name="Sun F."/>
            <person name="Lim Y.P."/>
            <person name="Lyons E."/>
            <person name="Town C.D."/>
            <person name="Bancroft I."/>
            <person name="Wang X."/>
            <person name="Meng J."/>
            <person name="Ma J."/>
            <person name="Pires J.C."/>
            <person name="King G.J."/>
            <person name="Brunel D."/>
            <person name="Delourme R."/>
            <person name="Renard M."/>
            <person name="Aury J.M."/>
            <person name="Adams K.L."/>
            <person name="Batley J."/>
            <person name="Snowdon R.J."/>
            <person name="Tost J."/>
            <person name="Edwards D."/>
            <person name="Zhou Y."/>
            <person name="Hua W."/>
            <person name="Sharpe A.G."/>
            <person name="Paterson A.H."/>
            <person name="Guan C."/>
            <person name="Wincker P."/>
        </authorList>
    </citation>
    <scope>NUCLEOTIDE SEQUENCE [LARGE SCALE GENOMIC DNA]</scope>
    <source>
        <strain evidence="2">cv. Darmor-bzh</strain>
    </source>
</reference>
<keyword evidence="2" id="KW-1185">Reference proteome</keyword>
<accession>A0A078G5J0</accession>
<protein>
    <submittedName>
        <fullName evidence="1">BnaC09g30070D protein</fullName>
    </submittedName>
</protein>
<dbReference type="EMBL" id="LK032104">
    <property type="protein sequence ID" value="CDY20232.1"/>
    <property type="molecule type" value="Genomic_DNA"/>
</dbReference>
<organism evidence="1 2">
    <name type="scientific">Brassica napus</name>
    <name type="common">Rape</name>
    <dbReference type="NCBI Taxonomy" id="3708"/>
    <lineage>
        <taxon>Eukaryota</taxon>
        <taxon>Viridiplantae</taxon>
        <taxon>Streptophyta</taxon>
        <taxon>Embryophyta</taxon>
        <taxon>Tracheophyta</taxon>
        <taxon>Spermatophyta</taxon>
        <taxon>Magnoliopsida</taxon>
        <taxon>eudicotyledons</taxon>
        <taxon>Gunneridae</taxon>
        <taxon>Pentapetalae</taxon>
        <taxon>rosids</taxon>
        <taxon>malvids</taxon>
        <taxon>Brassicales</taxon>
        <taxon>Brassicaceae</taxon>
        <taxon>Brassiceae</taxon>
        <taxon>Brassica</taxon>
    </lineage>
</organism>
<evidence type="ECO:0000313" key="1">
    <source>
        <dbReference type="EMBL" id="CDY20232.1"/>
    </source>
</evidence>
<dbReference type="Gramene" id="CDY20232">
    <property type="protein sequence ID" value="CDY20232"/>
    <property type="gene ID" value="GSBRNA2T00010161001"/>
</dbReference>